<dbReference type="EMBL" id="PUIA01000085">
    <property type="protein sequence ID" value="PQO25317.1"/>
    <property type="molecule type" value="Genomic_DNA"/>
</dbReference>
<dbReference type="Pfam" id="PF07690">
    <property type="entry name" value="MFS_1"/>
    <property type="match status" value="1"/>
</dbReference>
<keyword evidence="4 6" id="KW-1133">Transmembrane helix</keyword>
<evidence type="ECO:0000256" key="1">
    <source>
        <dbReference type="ARBA" id="ARBA00006432"/>
    </source>
</evidence>
<feature type="transmembrane region" description="Helical" evidence="6">
    <location>
        <begin position="279"/>
        <end position="297"/>
    </location>
</feature>
<dbReference type="InterPro" id="IPR002123">
    <property type="entry name" value="Plipid/glycerol_acylTrfase"/>
</dbReference>
<evidence type="ECO:0000256" key="2">
    <source>
        <dbReference type="ARBA" id="ARBA00022598"/>
    </source>
</evidence>
<gene>
    <name evidence="8" type="ORF">C5Y96_25805</name>
</gene>
<dbReference type="InterPro" id="IPR045851">
    <property type="entry name" value="AMP-bd_C_sf"/>
</dbReference>
<sequence length="1282" mass="141303">MAPGAHEPTIREHDDELNNLSSMSFIGLVLTQFFGAANDNIFRWFAIGIGKEQQPEHVGTILMAGTACMVAPYLIFAPHAAYFADRYSKRSVIVACKIAEIVIMVLGIMLAWSGQLFWLFSVVFFLGAQSAMYGPAKLGAIPEILKTKHISSANGIIGLATVVATALGTVVGNLLSDWTHQGETNLWLAGLIMVGFAAVGIVTSLWIQNLPINQPDMKFPWNPFRSVIKDLKALRVNKAIFYVAMGSAFFWTLAALAQLNIDQFAAESGTTTQADVGPLLAVLVVGTAVGCILAGYWSQGHVEMGILPLGATGLAICSFLLFLCPSPIVGADGNWNFVFFVASFLLFFMGLSAGLFEVPLASFLQHRAPAEKRGTILAATNFLTFGGILIVSVVFSVLRTPVYEGNVNNVDQVAGLEISPEFSKQVRQKSDELRSDIVAGNPYDSPLDIAKSIASNEDEKTYAFASLLMTQLHQAFTDQNPIDRSEVIDKYPDYKQLVAEIYFQATNLPLMSSRQIFLLCGVVTIPILFYILYLLPQNSLRFLVWLASETFYRIRVHDRENLPAEGGALLVSNHVSWLDGVLLMLTSSRPVRMLVWGGNFKSEWFRRFVEYHGAILIDKGPKGIQKALQRGREAIENGELVCVFAEGGITRSGQIQGFKPGLLKMVEGTSAPVIPVFIDELWDSIFTFSDGKFFWKLPRSWQTPISIHFGEPIEPPYGIHVIRQAVQQLGAIAFERRVERVIPPAKTLLRVCKRRLFTSKVADTTGADLTGGVFLTRILVLRRLLKRHILKSRKEEQYVGVLLPPSVAGAAVNGALALDRRVAVNLNYTTSNEVMNYCIKKCGITSVLTSRRFMEKFEWDLDCEVVYLEDLKDKPTLWDKISCAFTAFVTPSWILDRAYGLNKIRPDDTLTVIFTSGSTGVPKGVQLTHANISSNVQAIQQMVHLNRQDVIIGILPFFHSFGYTVTLWTLFGIDVKSAYHFSPLEPKVIGNLTKKHRGTVILATPTFLRSYLRRVDKDDFATLQIVVAGAEKLPSDLCESFEEKFGVRPVEGYGATELSPLVSVNIPPARSIDNFQIDRKEGTVGRPIPNVAAKILDLDTGEAKGVNEPGMLYITGPNVMKGYLDQPEETAEVLKDGWYKTGDVALIDEEGFLKITGRVSRFSKIGGEMIPHVRIEEAIEQILGPCETEELAVAVTAVEHPTKGERIVVVHTPLQFTPEDICQRLKQAGLPNLFIPSTDSFMEVEKIPILGSGKLDLRELKAIATTRFATNGSAASSSSESN</sequence>
<reference evidence="8 9" key="1">
    <citation type="submission" date="2018-02" db="EMBL/GenBank/DDBJ databases">
        <title>Comparative genomes isolates from brazilian mangrove.</title>
        <authorList>
            <person name="Araujo J.E."/>
            <person name="Taketani R.G."/>
            <person name="Silva M.C.P."/>
            <person name="Loureco M.V."/>
            <person name="Andreote F.D."/>
        </authorList>
    </citation>
    <scope>NUCLEOTIDE SEQUENCE [LARGE SCALE GENOMIC DNA]</scope>
    <source>
        <strain evidence="8 9">HEX-2 MGV</strain>
    </source>
</reference>
<feature type="transmembrane region" description="Helical" evidence="6">
    <location>
        <begin position="187"/>
        <end position="207"/>
    </location>
</feature>
<dbReference type="Gene3D" id="1.20.1250.20">
    <property type="entry name" value="MFS general substrate transporter like domains"/>
    <property type="match status" value="1"/>
</dbReference>
<dbReference type="GO" id="GO:0022857">
    <property type="term" value="F:transmembrane transporter activity"/>
    <property type="evidence" value="ECO:0007669"/>
    <property type="project" value="InterPro"/>
</dbReference>
<organism evidence="8 9">
    <name type="scientific">Blastopirellula marina</name>
    <dbReference type="NCBI Taxonomy" id="124"/>
    <lineage>
        <taxon>Bacteria</taxon>
        <taxon>Pseudomonadati</taxon>
        <taxon>Planctomycetota</taxon>
        <taxon>Planctomycetia</taxon>
        <taxon>Pirellulales</taxon>
        <taxon>Pirellulaceae</taxon>
        <taxon>Blastopirellula</taxon>
    </lineage>
</organism>
<dbReference type="SUPFAM" id="SSF56801">
    <property type="entry name" value="Acetyl-CoA synthetase-like"/>
    <property type="match status" value="1"/>
</dbReference>
<protein>
    <submittedName>
        <fullName evidence="8">Acyl-[ACP]--phospholipid O-acyltransferase</fullName>
    </submittedName>
</protein>
<feature type="transmembrane region" description="Helical" evidence="6">
    <location>
        <begin position="376"/>
        <end position="398"/>
    </location>
</feature>
<dbReference type="GO" id="GO:0016746">
    <property type="term" value="F:acyltransferase activity"/>
    <property type="evidence" value="ECO:0007669"/>
    <property type="project" value="UniProtKB-KW"/>
</dbReference>
<dbReference type="Gene3D" id="3.30.300.30">
    <property type="match status" value="1"/>
</dbReference>
<dbReference type="SMART" id="SM00563">
    <property type="entry name" value="PlsC"/>
    <property type="match status" value="1"/>
</dbReference>
<dbReference type="PROSITE" id="PS00455">
    <property type="entry name" value="AMP_BINDING"/>
    <property type="match status" value="1"/>
</dbReference>
<accession>A0A2S8EZJ8</accession>
<dbReference type="SUPFAM" id="SSF103473">
    <property type="entry name" value="MFS general substrate transporter"/>
    <property type="match status" value="1"/>
</dbReference>
<proteinExistence type="inferred from homology"/>
<feature type="transmembrane region" description="Helical" evidence="6">
    <location>
        <begin position="155"/>
        <end position="175"/>
    </location>
</feature>
<evidence type="ECO:0000256" key="6">
    <source>
        <dbReference type="SAM" id="Phobius"/>
    </source>
</evidence>
<dbReference type="InterPro" id="IPR000873">
    <property type="entry name" value="AMP-dep_synth/lig_dom"/>
</dbReference>
<dbReference type="GO" id="GO:0016405">
    <property type="term" value="F:CoA-ligase activity"/>
    <property type="evidence" value="ECO:0007669"/>
    <property type="project" value="TreeGrafter"/>
</dbReference>
<dbReference type="Pfam" id="PF00501">
    <property type="entry name" value="AMP-binding"/>
    <property type="match status" value="1"/>
</dbReference>
<feature type="transmembrane region" description="Helical" evidence="6">
    <location>
        <begin position="239"/>
        <end position="259"/>
    </location>
</feature>
<dbReference type="Gene3D" id="3.40.50.12780">
    <property type="entry name" value="N-terminal domain of ligase-like"/>
    <property type="match status" value="1"/>
</dbReference>
<name>A0A2S8EZJ8_9BACT</name>
<dbReference type="RefSeq" id="WP_105359414.1">
    <property type="nucleotide sequence ID" value="NZ_PUIA01000085.1"/>
</dbReference>
<evidence type="ECO:0000259" key="7">
    <source>
        <dbReference type="SMART" id="SM00563"/>
    </source>
</evidence>
<evidence type="ECO:0000256" key="3">
    <source>
        <dbReference type="ARBA" id="ARBA00022692"/>
    </source>
</evidence>
<dbReference type="Pfam" id="PF01553">
    <property type="entry name" value="Acyltransferase"/>
    <property type="match status" value="1"/>
</dbReference>
<dbReference type="PANTHER" id="PTHR24096:SF149">
    <property type="entry name" value="AMP-BINDING DOMAIN-CONTAINING PROTEIN-RELATED"/>
    <property type="match status" value="1"/>
</dbReference>
<keyword evidence="8" id="KW-0012">Acyltransferase</keyword>
<dbReference type="InterPro" id="IPR036259">
    <property type="entry name" value="MFS_trans_sf"/>
</dbReference>
<dbReference type="PANTHER" id="PTHR24096">
    <property type="entry name" value="LONG-CHAIN-FATTY-ACID--COA LIGASE"/>
    <property type="match status" value="1"/>
</dbReference>
<evidence type="ECO:0000313" key="8">
    <source>
        <dbReference type="EMBL" id="PQO25317.1"/>
    </source>
</evidence>
<dbReference type="InterPro" id="IPR042099">
    <property type="entry name" value="ANL_N_sf"/>
</dbReference>
<keyword evidence="8" id="KW-0808">Transferase</keyword>
<keyword evidence="2" id="KW-0436">Ligase</keyword>
<feature type="transmembrane region" description="Helical" evidence="6">
    <location>
        <begin position="61"/>
        <end position="84"/>
    </location>
</feature>
<evidence type="ECO:0000256" key="5">
    <source>
        <dbReference type="ARBA" id="ARBA00023136"/>
    </source>
</evidence>
<comment type="similarity">
    <text evidence="1">Belongs to the ATP-dependent AMP-binding enzyme family.</text>
</comment>
<dbReference type="InterPro" id="IPR020845">
    <property type="entry name" value="AMP-binding_CS"/>
</dbReference>
<dbReference type="CDD" id="cd06173">
    <property type="entry name" value="MFS_MefA_like"/>
    <property type="match status" value="1"/>
</dbReference>
<dbReference type="OrthoDB" id="9757771at2"/>
<feature type="domain" description="Phospholipid/glycerol acyltransferase" evidence="7">
    <location>
        <begin position="568"/>
        <end position="681"/>
    </location>
</feature>
<feature type="transmembrane region" description="Helical" evidence="6">
    <location>
        <begin position="516"/>
        <end position="535"/>
    </location>
</feature>
<dbReference type="CDD" id="cd07989">
    <property type="entry name" value="LPLAT_AGPAT-like"/>
    <property type="match status" value="1"/>
</dbReference>
<dbReference type="InterPro" id="IPR011701">
    <property type="entry name" value="MFS"/>
</dbReference>
<feature type="transmembrane region" description="Helical" evidence="6">
    <location>
        <begin position="91"/>
        <end position="110"/>
    </location>
</feature>
<evidence type="ECO:0000256" key="4">
    <source>
        <dbReference type="ARBA" id="ARBA00022989"/>
    </source>
</evidence>
<evidence type="ECO:0000313" key="9">
    <source>
        <dbReference type="Proteomes" id="UP000240009"/>
    </source>
</evidence>
<feature type="transmembrane region" description="Helical" evidence="6">
    <location>
        <begin position="337"/>
        <end position="364"/>
    </location>
</feature>
<comment type="caution">
    <text evidence="8">The sequence shown here is derived from an EMBL/GenBank/DDBJ whole genome shotgun (WGS) entry which is preliminary data.</text>
</comment>
<keyword evidence="3 6" id="KW-0812">Transmembrane</keyword>
<keyword evidence="5 6" id="KW-0472">Membrane</keyword>
<dbReference type="SUPFAM" id="SSF69593">
    <property type="entry name" value="Glycerol-3-phosphate (1)-acyltransferase"/>
    <property type="match status" value="1"/>
</dbReference>
<dbReference type="Proteomes" id="UP000240009">
    <property type="component" value="Unassembled WGS sequence"/>
</dbReference>
<feature type="transmembrane region" description="Helical" evidence="6">
    <location>
        <begin position="116"/>
        <end position="134"/>
    </location>
</feature>
<feature type="transmembrane region" description="Helical" evidence="6">
    <location>
        <begin position="309"/>
        <end position="331"/>
    </location>
</feature>